<feature type="region of interest" description="Disordered" evidence="1">
    <location>
        <begin position="119"/>
        <end position="138"/>
    </location>
</feature>
<name>A0A8J4SYD7_9TREM</name>
<dbReference type="EMBL" id="LUCH01018644">
    <property type="protein sequence ID" value="KAF5394414.1"/>
    <property type="molecule type" value="Genomic_DNA"/>
</dbReference>
<evidence type="ECO:0000313" key="3">
    <source>
        <dbReference type="Proteomes" id="UP000748531"/>
    </source>
</evidence>
<dbReference type="AlphaFoldDB" id="A0A8J4SYD7"/>
<sequence>MQTEAPAGKRSLRTADLIPQKKIEETSSKVNDTSESTEQDIKPIPSTSLSEVCDGSSGNEQTNAGIDTTTAFYEQKRLSEKARTSTGYQPSRRPSDCSSIDELSDCSQQGLKLGMSSYESTAFPTNTEGHLSALLGRK</sequence>
<reference evidence="2" key="1">
    <citation type="submission" date="2019-05" db="EMBL/GenBank/DDBJ databases">
        <title>Annotation for the trematode Paragonimus heterotremus.</title>
        <authorList>
            <person name="Choi Y.-J."/>
        </authorList>
    </citation>
    <scope>NUCLEOTIDE SEQUENCE</scope>
    <source>
        <strain evidence="2">LC</strain>
    </source>
</reference>
<feature type="compositionally biased region" description="Polar residues" evidence="1">
    <location>
        <begin position="45"/>
        <end position="72"/>
    </location>
</feature>
<evidence type="ECO:0000313" key="2">
    <source>
        <dbReference type="EMBL" id="KAF5394414.1"/>
    </source>
</evidence>
<dbReference type="OrthoDB" id="6267751at2759"/>
<comment type="caution">
    <text evidence="2">The sequence shown here is derived from an EMBL/GenBank/DDBJ whole genome shotgun (WGS) entry which is preliminary data.</text>
</comment>
<evidence type="ECO:0000256" key="1">
    <source>
        <dbReference type="SAM" id="MobiDB-lite"/>
    </source>
</evidence>
<organism evidence="2 3">
    <name type="scientific">Paragonimus heterotremus</name>
    <dbReference type="NCBI Taxonomy" id="100268"/>
    <lineage>
        <taxon>Eukaryota</taxon>
        <taxon>Metazoa</taxon>
        <taxon>Spiralia</taxon>
        <taxon>Lophotrochozoa</taxon>
        <taxon>Platyhelminthes</taxon>
        <taxon>Trematoda</taxon>
        <taxon>Digenea</taxon>
        <taxon>Plagiorchiida</taxon>
        <taxon>Troglotremata</taxon>
        <taxon>Troglotrematidae</taxon>
        <taxon>Paragonimus</taxon>
    </lineage>
</organism>
<feature type="compositionally biased region" description="Basic and acidic residues" evidence="1">
    <location>
        <begin position="74"/>
        <end position="83"/>
    </location>
</feature>
<feature type="compositionally biased region" description="Polar residues" evidence="1">
    <location>
        <begin position="119"/>
        <end position="129"/>
    </location>
</feature>
<dbReference type="Proteomes" id="UP000748531">
    <property type="component" value="Unassembled WGS sequence"/>
</dbReference>
<feature type="region of interest" description="Disordered" evidence="1">
    <location>
        <begin position="1"/>
        <end position="103"/>
    </location>
</feature>
<accession>A0A8J4SYD7</accession>
<gene>
    <name evidence="2" type="ORF">PHET_11587</name>
</gene>
<keyword evidence="3" id="KW-1185">Reference proteome</keyword>
<proteinExistence type="predicted"/>
<protein>
    <submittedName>
        <fullName evidence="2">Uncharacterized protein</fullName>
    </submittedName>
</protein>